<dbReference type="Proteomes" id="UP000475582">
    <property type="component" value="Unassembled WGS sequence"/>
</dbReference>
<accession>A0A6L6PK89</accession>
<reference evidence="1 2" key="1">
    <citation type="submission" date="2019-11" db="EMBL/GenBank/DDBJ databases">
        <title>Type strains purchased from KCTC, JCM and DSMZ.</title>
        <authorList>
            <person name="Lu H."/>
        </authorList>
    </citation>
    <scope>NUCLEOTIDE SEQUENCE [LARGE SCALE GENOMIC DNA]</scope>
    <source>
        <strain evidence="1 2">KCTC 22382</strain>
    </source>
</reference>
<name>A0A6L6PK89_9BURK</name>
<dbReference type="GO" id="GO:0003677">
    <property type="term" value="F:DNA binding"/>
    <property type="evidence" value="ECO:0007669"/>
    <property type="project" value="UniProtKB-KW"/>
</dbReference>
<dbReference type="InterPro" id="IPR007351">
    <property type="entry name" value="YjbR"/>
</dbReference>
<gene>
    <name evidence="1" type="ORF">GM676_16155</name>
</gene>
<dbReference type="Gene3D" id="3.90.1150.30">
    <property type="match status" value="1"/>
</dbReference>
<dbReference type="InterPro" id="IPR058532">
    <property type="entry name" value="YjbR/MT2646/Rv2570-like"/>
</dbReference>
<keyword evidence="1" id="KW-0238">DNA-binding</keyword>
<dbReference type="InterPro" id="IPR038056">
    <property type="entry name" value="YjbR-like_sf"/>
</dbReference>
<dbReference type="OrthoDB" id="9804614at2"/>
<comment type="caution">
    <text evidence="1">The sequence shown here is derived from an EMBL/GenBank/DDBJ whole genome shotgun (WGS) entry which is preliminary data.</text>
</comment>
<dbReference type="PANTHER" id="PTHR35145:SF1">
    <property type="entry name" value="CYTOPLASMIC PROTEIN"/>
    <property type="match status" value="1"/>
</dbReference>
<dbReference type="RefSeq" id="WP_155464727.1">
    <property type="nucleotide sequence ID" value="NZ_WNKY01000016.1"/>
</dbReference>
<dbReference type="Pfam" id="PF04237">
    <property type="entry name" value="YjbR"/>
    <property type="match status" value="1"/>
</dbReference>
<proteinExistence type="predicted"/>
<dbReference type="SUPFAM" id="SSF142906">
    <property type="entry name" value="YjbR-like"/>
    <property type="match status" value="1"/>
</dbReference>
<protein>
    <submittedName>
        <fullName evidence="1">MmcQ/YjbR family DNA-binding protein</fullName>
    </submittedName>
</protein>
<dbReference type="EMBL" id="WNKY01000016">
    <property type="protein sequence ID" value="MTV39109.1"/>
    <property type="molecule type" value="Genomic_DNA"/>
</dbReference>
<keyword evidence="2" id="KW-1185">Reference proteome</keyword>
<organism evidence="1 2">
    <name type="scientific">Duganella radicis</name>
    <dbReference type="NCBI Taxonomy" id="551988"/>
    <lineage>
        <taxon>Bacteria</taxon>
        <taxon>Pseudomonadati</taxon>
        <taxon>Pseudomonadota</taxon>
        <taxon>Betaproteobacteria</taxon>
        <taxon>Burkholderiales</taxon>
        <taxon>Oxalobacteraceae</taxon>
        <taxon>Telluria group</taxon>
        <taxon>Duganella</taxon>
    </lineage>
</organism>
<dbReference type="PANTHER" id="PTHR35145">
    <property type="entry name" value="CYTOPLASMIC PROTEIN-RELATED"/>
    <property type="match status" value="1"/>
</dbReference>
<evidence type="ECO:0000313" key="2">
    <source>
        <dbReference type="Proteomes" id="UP000475582"/>
    </source>
</evidence>
<evidence type="ECO:0000313" key="1">
    <source>
        <dbReference type="EMBL" id="MTV39109.1"/>
    </source>
</evidence>
<sequence length="116" mass="13111">MNLTKAKAFCRKLPGATEDIKWESNLVFSVGEKMFAVTGADNSERGLSFKVDDDRFLELTDRPGIIPAPYLARAKWVYIEDPKAISDAEVAELLQRSYELVFAKLTKKLQREIQGT</sequence>
<dbReference type="AlphaFoldDB" id="A0A6L6PK89"/>